<proteinExistence type="predicted"/>
<dbReference type="AlphaFoldDB" id="A0A1I3G4G7"/>
<evidence type="ECO:0000256" key="1">
    <source>
        <dbReference type="SAM" id="MobiDB-lite"/>
    </source>
</evidence>
<evidence type="ECO:0000313" key="2">
    <source>
        <dbReference type="EMBL" id="SFI18324.1"/>
    </source>
</evidence>
<name>A0A1I3G4G7_9PLAN</name>
<dbReference type="Proteomes" id="UP000199518">
    <property type="component" value="Unassembled WGS sequence"/>
</dbReference>
<sequence length="249" mass="28027">MAVRQRRDEVAVSSIQNLQQVLSLLCRANGYARELHVDRWQFAVDYDELLDAGASRTDLRWLVASRMVDHALETTAPGSDKRSFSPLVSTQLPLETSFVLSDIGLARCGLLAEESIAPASHPDRHLTDPADAAATIQQSTSEKPVNGSPTPRVVPEWDPHRRELRYQDKLVKRFRVPAAIQELVLNVFQEEGWPDFIDDPLPPVRHLDAKRRLQATVKSLNRSQLVPLLRFHGNGCGRIVCWEPLTDVM</sequence>
<evidence type="ECO:0000313" key="3">
    <source>
        <dbReference type="Proteomes" id="UP000199518"/>
    </source>
</evidence>
<keyword evidence="3" id="KW-1185">Reference proteome</keyword>
<reference evidence="3" key="1">
    <citation type="submission" date="2016-10" db="EMBL/GenBank/DDBJ databases">
        <authorList>
            <person name="Varghese N."/>
            <person name="Submissions S."/>
        </authorList>
    </citation>
    <scope>NUCLEOTIDE SEQUENCE [LARGE SCALE GENOMIC DNA]</scope>
    <source>
        <strain evidence="3">DSM 26348</strain>
    </source>
</reference>
<feature type="region of interest" description="Disordered" evidence="1">
    <location>
        <begin position="133"/>
        <end position="156"/>
    </location>
</feature>
<accession>A0A1I3G4G7</accession>
<gene>
    <name evidence="2" type="ORF">SAMN05421753_106176</name>
</gene>
<protein>
    <submittedName>
        <fullName evidence="2">Uncharacterized protein</fullName>
    </submittedName>
</protein>
<dbReference type="OrthoDB" id="289843at2"/>
<organism evidence="2 3">
    <name type="scientific">Planctomicrobium piriforme</name>
    <dbReference type="NCBI Taxonomy" id="1576369"/>
    <lineage>
        <taxon>Bacteria</taxon>
        <taxon>Pseudomonadati</taxon>
        <taxon>Planctomycetota</taxon>
        <taxon>Planctomycetia</taxon>
        <taxon>Planctomycetales</taxon>
        <taxon>Planctomycetaceae</taxon>
        <taxon>Planctomicrobium</taxon>
    </lineage>
</organism>
<dbReference type="RefSeq" id="WP_092049600.1">
    <property type="nucleotide sequence ID" value="NZ_FOQD01000006.1"/>
</dbReference>
<dbReference type="EMBL" id="FOQD01000006">
    <property type="protein sequence ID" value="SFI18324.1"/>
    <property type="molecule type" value="Genomic_DNA"/>
</dbReference>
<feature type="compositionally biased region" description="Polar residues" evidence="1">
    <location>
        <begin position="135"/>
        <end position="149"/>
    </location>
</feature>